<organism evidence="2 3">
    <name type="scientific">Shinella sedimenti</name>
    <dbReference type="NCBI Taxonomy" id="2919913"/>
    <lineage>
        <taxon>Bacteria</taxon>
        <taxon>Pseudomonadati</taxon>
        <taxon>Pseudomonadota</taxon>
        <taxon>Alphaproteobacteria</taxon>
        <taxon>Hyphomicrobiales</taxon>
        <taxon>Rhizobiaceae</taxon>
        <taxon>Shinella</taxon>
    </lineage>
</organism>
<accession>A0ABT0CKF8</accession>
<reference evidence="2 3" key="1">
    <citation type="submission" date="2022-02" db="EMBL/GenBank/DDBJ databases">
        <title>Shinella B3.7 sp. nov., isolated from Sediment (Zhairuo Island).</title>
        <authorList>
            <person name="Chen G."/>
        </authorList>
    </citation>
    <scope>NUCLEOTIDE SEQUENCE [LARGE SCALE GENOMIC DNA]</scope>
    <source>
        <strain evidence="2 3">B3.7</strain>
    </source>
</reference>
<feature type="transmembrane region" description="Helical" evidence="1">
    <location>
        <begin position="439"/>
        <end position="462"/>
    </location>
</feature>
<sequence length="499" mass="56046">MEPFVGKAAALLGISTPLYLFHMLDTHLKRDLRERFASYVFGTSQQSVADRVMLFHAFLLNIIGRGFWRRALSLLIISVFSIVFIYSLQYLENGDEFNKYTYKYISSLFDFNAFSILVFISFVLVDVVSFFQTLTFSRLAAYCKNVIEVGFLAVSDLVVSFFLVIFILPALIFVSHKLAARSHEATIRVALQDSLQEQSLSIRTALLMAAPRAGESDFERASDESVEVKVGDLAERGWSYGTPLMFIAPAHADVSVEKVAAKELTSVGNTVIFEKGVYSPEETSKIISEIIRSADGVVEVKPIDSYRDAFSNAIYTFDVVGTAGASNLKFWNDYKYLLRDVNFFGDDLDSIFQFGSKIYSENEIMWIGNLGKGVETINDRMIYKCDDAPLQTVSREEFVVEAGRCEKGYAMSAWGAAGIASMLSYKFGNQTILPILPTALSSIFLTFIIYISIIAWVTLPYINDILRRYTDSGADLLVNNQFKIIYALFVMIALPIFLY</sequence>
<gene>
    <name evidence="2" type="ORF">MKI86_08120</name>
</gene>
<evidence type="ECO:0000313" key="2">
    <source>
        <dbReference type="EMBL" id="MCJ8149102.1"/>
    </source>
</evidence>
<dbReference type="Proteomes" id="UP001201844">
    <property type="component" value="Unassembled WGS sequence"/>
</dbReference>
<feature type="transmembrane region" description="Helical" evidence="1">
    <location>
        <begin position="71"/>
        <end position="91"/>
    </location>
</feature>
<keyword evidence="1" id="KW-1133">Transmembrane helix</keyword>
<feature type="transmembrane region" description="Helical" evidence="1">
    <location>
        <begin position="482"/>
        <end position="498"/>
    </location>
</feature>
<keyword evidence="3" id="KW-1185">Reference proteome</keyword>
<evidence type="ECO:0000313" key="3">
    <source>
        <dbReference type="Proteomes" id="UP001201844"/>
    </source>
</evidence>
<dbReference type="RefSeq" id="WP_241599692.1">
    <property type="nucleotide sequence ID" value="NZ_JAKVIN010000003.1"/>
</dbReference>
<protein>
    <submittedName>
        <fullName evidence="2">Uncharacterized protein</fullName>
    </submittedName>
</protein>
<evidence type="ECO:0000256" key="1">
    <source>
        <dbReference type="SAM" id="Phobius"/>
    </source>
</evidence>
<proteinExistence type="predicted"/>
<dbReference type="EMBL" id="JAKVIN010000003">
    <property type="protein sequence ID" value="MCJ8149102.1"/>
    <property type="molecule type" value="Genomic_DNA"/>
</dbReference>
<feature type="transmembrane region" description="Helical" evidence="1">
    <location>
        <begin position="146"/>
        <end position="174"/>
    </location>
</feature>
<keyword evidence="1" id="KW-0472">Membrane</keyword>
<feature type="transmembrane region" description="Helical" evidence="1">
    <location>
        <begin position="6"/>
        <end position="24"/>
    </location>
</feature>
<name>A0ABT0CKF8_9HYPH</name>
<keyword evidence="1" id="KW-0812">Transmembrane</keyword>
<feature type="transmembrane region" description="Helical" evidence="1">
    <location>
        <begin position="111"/>
        <end position="134"/>
    </location>
</feature>
<comment type="caution">
    <text evidence="2">The sequence shown here is derived from an EMBL/GenBank/DDBJ whole genome shotgun (WGS) entry which is preliminary data.</text>
</comment>